<feature type="transmembrane region" description="Helical" evidence="5">
    <location>
        <begin position="78"/>
        <end position="98"/>
    </location>
</feature>
<evidence type="ECO:0000256" key="4">
    <source>
        <dbReference type="ARBA" id="ARBA00023136"/>
    </source>
</evidence>
<dbReference type="Proteomes" id="UP000199693">
    <property type="component" value="Unassembled WGS sequence"/>
</dbReference>
<evidence type="ECO:0000256" key="1">
    <source>
        <dbReference type="ARBA" id="ARBA00004141"/>
    </source>
</evidence>
<dbReference type="InterPro" id="IPR020846">
    <property type="entry name" value="MFS_dom"/>
</dbReference>
<evidence type="ECO:0000313" key="9">
    <source>
        <dbReference type="Proteomes" id="UP000198309"/>
    </source>
</evidence>
<feature type="transmembrane region" description="Helical" evidence="5">
    <location>
        <begin position="104"/>
        <end position="125"/>
    </location>
</feature>
<dbReference type="EMBL" id="FZPC01000040">
    <property type="protein sequence ID" value="SNT51755.1"/>
    <property type="molecule type" value="Genomic_DNA"/>
</dbReference>
<feature type="transmembrane region" description="Helical" evidence="5">
    <location>
        <begin position="137"/>
        <end position="155"/>
    </location>
</feature>
<dbReference type="InterPro" id="IPR005829">
    <property type="entry name" value="Sugar_transporter_CS"/>
</dbReference>
<dbReference type="AlphaFoldDB" id="A0A239NA39"/>
<gene>
    <name evidence="7" type="ORF">SAMN05216189_103138</name>
    <name evidence="8" type="ORF">SAMN06295949_14029</name>
</gene>
<feature type="transmembrane region" description="Helical" evidence="5">
    <location>
        <begin position="221"/>
        <end position="238"/>
    </location>
</feature>
<dbReference type="NCBIfam" id="NF008586">
    <property type="entry name" value="PRK11551.1"/>
    <property type="match status" value="1"/>
</dbReference>
<dbReference type="SUPFAM" id="SSF103473">
    <property type="entry name" value="MFS general substrate transporter"/>
    <property type="match status" value="1"/>
</dbReference>
<reference evidence="7 10" key="1">
    <citation type="submission" date="2016-10" db="EMBL/GenBank/DDBJ databases">
        <authorList>
            <person name="de Groot N.N."/>
        </authorList>
    </citation>
    <scope>NUCLEOTIDE SEQUENCE [LARGE SCALE GENOMIC DNA]</scope>
    <source>
        <strain evidence="7 10">CCM 7361</strain>
    </source>
</reference>
<evidence type="ECO:0000256" key="3">
    <source>
        <dbReference type="ARBA" id="ARBA00022989"/>
    </source>
</evidence>
<evidence type="ECO:0000259" key="6">
    <source>
        <dbReference type="PROSITE" id="PS50850"/>
    </source>
</evidence>
<feature type="transmembrane region" description="Helical" evidence="5">
    <location>
        <begin position="51"/>
        <end position="71"/>
    </location>
</feature>
<protein>
    <submittedName>
        <fullName evidence="7">MFS transporter, AAHS family, 3-hydroxyphenylpropionic acid transporter</fullName>
    </submittedName>
</protein>
<accession>A0A239NA39</accession>
<evidence type="ECO:0000256" key="2">
    <source>
        <dbReference type="ARBA" id="ARBA00022692"/>
    </source>
</evidence>
<dbReference type="InterPro" id="IPR011701">
    <property type="entry name" value="MFS"/>
</dbReference>
<dbReference type="GO" id="GO:0005886">
    <property type="term" value="C:plasma membrane"/>
    <property type="evidence" value="ECO:0007669"/>
    <property type="project" value="TreeGrafter"/>
</dbReference>
<dbReference type="Gene3D" id="1.20.1250.20">
    <property type="entry name" value="MFS general substrate transporter like domains"/>
    <property type="match status" value="2"/>
</dbReference>
<feature type="transmembrane region" description="Helical" evidence="5">
    <location>
        <begin position="167"/>
        <end position="186"/>
    </location>
</feature>
<dbReference type="PANTHER" id="PTHR23508">
    <property type="entry name" value="CARBOXYLIC ACID TRANSPORTER PROTEIN HOMOLOG"/>
    <property type="match status" value="1"/>
</dbReference>
<feature type="transmembrane region" description="Helical" evidence="5">
    <location>
        <begin position="343"/>
        <end position="367"/>
    </location>
</feature>
<evidence type="ECO:0000256" key="5">
    <source>
        <dbReference type="SAM" id="Phobius"/>
    </source>
</evidence>
<dbReference type="RefSeq" id="WP_089394445.1">
    <property type="nucleotide sequence ID" value="NZ_FNEC01000031.1"/>
</dbReference>
<reference evidence="8 9" key="2">
    <citation type="submission" date="2017-06" db="EMBL/GenBank/DDBJ databases">
        <authorList>
            <person name="Varghese N."/>
            <person name="Submissions S."/>
        </authorList>
    </citation>
    <scope>NUCLEOTIDE SEQUENCE [LARGE SCALE GENOMIC DNA]</scope>
    <source>
        <strain evidence="8 9">RLD-1</strain>
    </source>
</reference>
<dbReference type="Proteomes" id="UP000198309">
    <property type="component" value="Unassembled WGS sequence"/>
</dbReference>
<proteinExistence type="predicted"/>
<dbReference type="PROSITE" id="PS00217">
    <property type="entry name" value="SUGAR_TRANSPORT_2"/>
    <property type="match status" value="1"/>
</dbReference>
<keyword evidence="3 5" id="KW-1133">Transmembrane helix</keyword>
<keyword evidence="2 5" id="KW-0812">Transmembrane</keyword>
<dbReference type="EMBL" id="FNEC01000031">
    <property type="protein sequence ID" value="SDK19498.1"/>
    <property type="molecule type" value="Genomic_DNA"/>
</dbReference>
<evidence type="ECO:0000313" key="8">
    <source>
        <dbReference type="EMBL" id="SNT51755.1"/>
    </source>
</evidence>
<dbReference type="InterPro" id="IPR036259">
    <property type="entry name" value="MFS_trans_sf"/>
</dbReference>
<dbReference type="GO" id="GO:0046943">
    <property type="term" value="F:carboxylic acid transmembrane transporter activity"/>
    <property type="evidence" value="ECO:0007669"/>
    <property type="project" value="TreeGrafter"/>
</dbReference>
<dbReference type="Pfam" id="PF07690">
    <property type="entry name" value="MFS_1"/>
    <property type="match status" value="2"/>
</dbReference>
<name>A0A239NA39_9PSED</name>
<keyword evidence="4 5" id="KW-0472">Membrane</keyword>
<dbReference type="PANTHER" id="PTHR23508:SF10">
    <property type="entry name" value="CARBOXYLIC ACID TRANSPORTER PROTEIN HOMOLOG"/>
    <property type="match status" value="1"/>
</dbReference>
<keyword evidence="9" id="KW-1185">Reference proteome</keyword>
<feature type="transmembrane region" description="Helical" evidence="5">
    <location>
        <begin position="373"/>
        <end position="394"/>
    </location>
</feature>
<evidence type="ECO:0000313" key="10">
    <source>
        <dbReference type="Proteomes" id="UP000199693"/>
    </source>
</evidence>
<feature type="transmembrane region" description="Helical" evidence="5">
    <location>
        <begin position="258"/>
        <end position="278"/>
    </location>
</feature>
<dbReference type="PROSITE" id="PS50850">
    <property type="entry name" value="MFS"/>
    <property type="match status" value="1"/>
</dbReference>
<sequence length="405" mass="41822">MGNPPVSARALLTISLCFCVALLEGLDLQSAGIAASGLRQELSLSPQQLGAVFSAGILGLLPGSLLGGVLADRHGRRIVLLAAIGVFGLFSLLTAFAWNLPSLLLARLMTGIGLGAALPTLIALTAEAASDRHRGRAVSLMFCGMPLGGVLATVLGMEGVAASWRTVFYVGGIAPLVLVPLLYLLLPESSAFERNRAAGREDVQQPSMAALFGPQRSGTTLLMWVVFFFTLMVVYILLNWLPSLLMGQGLSHEQAVRVQAGFGLGAAAGSLVLGSLLDRWRAGKVVGLMYLGILMALLCLRLAGSYELLLPAGALAGFFTIGGQLVLYTLATVVYPSAIRSTGLGCAVACGRLGAMLGPLLVGHLLLQGLGSGAVLVAALPCVLIAALLAAFMLRRPQATPAATA</sequence>
<organism evidence="7 10">
    <name type="scientific">Pseudomonas delhiensis</name>
    <dbReference type="NCBI Taxonomy" id="366289"/>
    <lineage>
        <taxon>Bacteria</taxon>
        <taxon>Pseudomonadati</taxon>
        <taxon>Pseudomonadota</taxon>
        <taxon>Gammaproteobacteria</taxon>
        <taxon>Pseudomonadales</taxon>
        <taxon>Pseudomonadaceae</taxon>
        <taxon>Pseudomonas</taxon>
    </lineage>
</organism>
<feature type="transmembrane region" description="Helical" evidence="5">
    <location>
        <begin position="285"/>
        <end position="303"/>
    </location>
</feature>
<comment type="subcellular location">
    <subcellularLocation>
        <location evidence="1">Membrane</location>
        <topology evidence="1">Multi-pass membrane protein</topology>
    </subcellularLocation>
</comment>
<feature type="domain" description="Major facilitator superfamily (MFS) profile" evidence="6">
    <location>
        <begin position="13"/>
        <end position="398"/>
    </location>
</feature>
<feature type="transmembrane region" description="Helical" evidence="5">
    <location>
        <begin position="309"/>
        <end position="331"/>
    </location>
</feature>
<evidence type="ECO:0000313" key="7">
    <source>
        <dbReference type="EMBL" id="SDK19498.1"/>
    </source>
</evidence>